<dbReference type="InterPro" id="IPR038765">
    <property type="entry name" value="Papain-like_cys_pep_sf"/>
</dbReference>
<dbReference type="SUPFAM" id="SSF54001">
    <property type="entry name" value="Cysteine proteinases"/>
    <property type="match status" value="1"/>
</dbReference>
<sequence>MERVELNEMRSGRVWSSALLLWRDLRILELCEIEHWTCHWRIGVLTELKFVKSSLVSAIEEIYVPINKDNSHRYLLVIDFARCDLLLMDSYPSKDMSDVRRRAIQKVFNVIVSLEGRRPDHEFCHKGILIVPLLYHHFISRFPPARLPAQSRLVPFPGMECTPGKRAGMELVIIVYYFRNVAAVFG</sequence>
<proteinExistence type="predicted"/>
<keyword evidence="2" id="KW-1185">Reference proteome</keyword>
<organism evidence="1 2">
    <name type="scientific">Canavalia gladiata</name>
    <name type="common">Sword bean</name>
    <name type="synonym">Dolichos gladiatus</name>
    <dbReference type="NCBI Taxonomy" id="3824"/>
    <lineage>
        <taxon>Eukaryota</taxon>
        <taxon>Viridiplantae</taxon>
        <taxon>Streptophyta</taxon>
        <taxon>Embryophyta</taxon>
        <taxon>Tracheophyta</taxon>
        <taxon>Spermatophyta</taxon>
        <taxon>Magnoliopsida</taxon>
        <taxon>eudicotyledons</taxon>
        <taxon>Gunneridae</taxon>
        <taxon>Pentapetalae</taxon>
        <taxon>rosids</taxon>
        <taxon>fabids</taxon>
        <taxon>Fabales</taxon>
        <taxon>Fabaceae</taxon>
        <taxon>Papilionoideae</taxon>
        <taxon>50 kb inversion clade</taxon>
        <taxon>NPAAA clade</taxon>
        <taxon>indigoferoid/millettioid clade</taxon>
        <taxon>Phaseoleae</taxon>
        <taxon>Canavalia</taxon>
    </lineage>
</organism>
<evidence type="ECO:0000313" key="2">
    <source>
        <dbReference type="Proteomes" id="UP001367508"/>
    </source>
</evidence>
<dbReference type="EMBL" id="JAYMYQ010000004">
    <property type="protein sequence ID" value="KAK7337846.1"/>
    <property type="molecule type" value="Genomic_DNA"/>
</dbReference>
<reference evidence="1 2" key="1">
    <citation type="submission" date="2024-01" db="EMBL/GenBank/DDBJ databases">
        <title>The genomes of 5 underutilized Papilionoideae crops provide insights into root nodulation and disease resistanc.</title>
        <authorList>
            <person name="Jiang F."/>
        </authorList>
    </citation>
    <scope>NUCLEOTIDE SEQUENCE [LARGE SCALE GENOMIC DNA]</scope>
    <source>
        <strain evidence="1">LVBAO_FW01</strain>
        <tissue evidence="1">Leaves</tissue>
    </source>
</reference>
<evidence type="ECO:0000313" key="1">
    <source>
        <dbReference type="EMBL" id="KAK7337846.1"/>
    </source>
</evidence>
<accession>A0AAN9LKX3</accession>
<gene>
    <name evidence="1" type="ORF">VNO77_18433</name>
</gene>
<comment type="caution">
    <text evidence="1">The sequence shown here is derived from an EMBL/GenBank/DDBJ whole genome shotgun (WGS) entry which is preliminary data.</text>
</comment>
<protein>
    <recommendedName>
        <fullName evidence="3">Ubiquitin-like protease family profile domain-containing protein</fullName>
    </recommendedName>
</protein>
<dbReference type="Proteomes" id="UP001367508">
    <property type="component" value="Unassembled WGS sequence"/>
</dbReference>
<evidence type="ECO:0008006" key="3">
    <source>
        <dbReference type="Google" id="ProtNLM"/>
    </source>
</evidence>
<name>A0AAN9LKX3_CANGL</name>
<dbReference type="AlphaFoldDB" id="A0AAN9LKX3"/>
<dbReference type="Gene3D" id="3.40.395.10">
    <property type="entry name" value="Adenoviral Proteinase, Chain A"/>
    <property type="match status" value="1"/>
</dbReference>